<keyword evidence="7" id="KW-1185">Reference proteome</keyword>
<keyword evidence="4" id="KW-0808">Transferase</keyword>
<keyword evidence="5" id="KW-0418">Kinase</keyword>
<name>A0A6L2PMC7_COPFO</name>
<keyword evidence="3" id="KW-0963">Cytoplasm</keyword>
<evidence type="ECO:0008006" key="8">
    <source>
        <dbReference type="Google" id="ProtNLM"/>
    </source>
</evidence>
<dbReference type="GO" id="GO:0019202">
    <property type="term" value="F:amino acid kinase activity"/>
    <property type="evidence" value="ECO:0007669"/>
    <property type="project" value="TreeGrafter"/>
</dbReference>
<comment type="subcellular location">
    <subcellularLocation>
        <location evidence="1">Cytoplasm</location>
    </subcellularLocation>
</comment>
<dbReference type="GO" id="GO:0005737">
    <property type="term" value="C:cytoplasm"/>
    <property type="evidence" value="ECO:0007669"/>
    <property type="project" value="UniProtKB-SubCell"/>
</dbReference>
<dbReference type="OrthoDB" id="9973935at2759"/>
<comment type="similarity">
    <text evidence="2">Belongs to the aminoglycoside phosphotransferase family.</text>
</comment>
<evidence type="ECO:0000256" key="4">
    <source>
        <dbReference type="ARBA" id="ARBA00022679"/>
    </source>
</evidence>
<dbReference type="InterPro" id="IPR011009">
    <property type="entry name" value="Kinase-like_dom_sf"/>
</dbReference>
<evidence type="ECO:0000256" key="2">
    <source>
        <dbReference type="ARBA" id="ARBA00006219"/>
    </source>
</evidence>
<evidence type="ECO:0000313" key="7">
    <source>
        <dbReference type="Proteomes" id="UP000502823"/>
    </source>
</evidence>
<dbReference type="FunFam" id="3.30.200.20:FF:000549">
    <property type="entry name" value="hydroxylysine kinase"/>
    <property type="match status" value="1"/>
</dbReference>
<dbReference type="AlphaFoldDB" id="A0A6L2PMC7"/>
<organism evidence="6 7">
    <name type="scientific">Coptotermes formosanus</name>
    <name type="common">Formosan subterranean termite</name>
    <dbReference type="NCBI Taxonomy" id="36987"/>
    <lineage>
        <taxon>Eukaryota</taxon>
        <taxon>Metazoa</taxon>
        <taxon>Ecdysozoa</taxon>
        <taxon>Arthropoda</taxon>
        <taxon>Hexapoda</taxon>
        <taxon>Insecta</taxon>
        <taxon>Pterygota</taxon>
        <taxon>Neoptera</taxon>
        <taxon>Polyneoptera</taxon>
        <taxon>Dictyoptera</taxon>
        <taxon>Blattodea</taxon>
        <taxon>Blattoidea</taxon>
        <taxon>Termitoidae</taxon>
        <taxon>Rhinotermitidae</taxon>
        <taxon>Coptotermes</taxon>
    </lineage>
</organism>
<evidence type="ECO:0000256" key="5">
    <source>
        <dbReference type="ARBA" id="ARBA00022777"/>
    </source>
</evidence>
<dbReference type="PANTHER" id="PTHR21064">
    <property type="entry name" value="AMINOGLYCOSIDE PHOSPHOTRANSFERASE DOMAIN-CONTAINING PROTEIN-RELATED"/>
    <property type="match status" value="1"/>
</dbReference>
<dbReference type="InterPro" id="IPR050249">
    <property type="entry name" value="Pseudomonas-type_ThrB"/>
</dbReference>
<dbReference type="InParanoid" id="A0A6L2PMC7"/>
<dbReference type="Proteomes" id="UP000502823">
    <property type="component" value="Unassembled WGS sequence"/>
</dbReference>
<proteinExistence type="inferred from homology"/>
<protein>
    <recommendedName>
        <fullName evidence="8">Aminoglycoside phosphotransferase domain-containing protein</fullName>
    </recommendedName>
</protein>
<evidence type="ECO:0000256" key="1">
    <source>
        <dbReference type="ARBA" id="ARBA00004496"/>
    </source>
</evidence>
<dbReference type="SUPFAM" id="SSF56112">
    <property type="entry name" value="Protein kinase-like (PK-like)"/>
    <property type="match status" value="1"/>
</dbReference>
<dbReference type="Gene3D" id="3.30.200.20">
    <property type="entry name" value="Phosphorylase Kinase, domain 1"/>
    <property type="match status" value="1"/>
</dbReference>
<reference evidence="7" key="1">
    <citation type="submission" date="2020-01" db="EMBL/GenBank/DDBJ databases">
        <title>Draft genome sequence of the Termite Coptotermes fromosanus.</title>
        <authorList>
            <person name="Itakura S."/>
            <person name="Yosikawa Y."/>
            <person name="Umezawa K."/>
        </authorList>
    </citation>
    <scope>NUCLEOTIDE SEQUENCE [LARGE SCALE GENOMIC DNA]</scope>
</reference>
<evidence type="ECO:0000313" key="6">
    <source>
        <dbReference type="EMBL" id="GFG31655.1"/>
    </source>
</evidence>
<evidence type="ECO:0000256" key="3">
    <source>
        <dbReference type="ARBA" id="ARBA00022490"/>
    </source>
</evidence>
<comment type="caution">
    <text evidence="6">The sequence shown here is derived from an EMBL/GenBank/DDBJ whole genome shotgun (WGS) entry which is preliminary data.</text>
</comment>
<accession>A0A6L2PMC7</accession>
<sequence>MFIVSREESCMKQHTVASSDCAKVRQMLHPGEDIRPHLSRQTAKALVHRLYGLKDVTIEELDGYDDKNYHVKICGDKNTSCLWPHGYVLKVMNSLDSQNLPLVEAQTETALHLGAHGINCPQPVKNLSGKYYSLEELAENAIGTGVGKDYGEQEKIENRNTKIILHGFQHPAFGKNRSIWALDSVPLLREFVFAVEDADKNALVHTVIDAFEREVVSLIGSLEKGKCEVYNAVHLFMIHY</sequence>
<gene>
    <name evidence="6" type="ORF">Cfor_10462</name>
</gene>
<dbReference type="PANTHER" id="PTHR21064:SF1">
    <property type="entry name" value="HYDROXYLYSINE KINASE"/>
    <property type="match status" value="1"/>
</dbReference>
<dbReference type="EMBL" id="BLKM01000328">
    <property type="protein sequence ID" value="GFG31655.1"/>
    <property type="molecule type" value="Genomic_DNA"/>
</dbReference>
<dbReference type="FunCoup" id="A0A6L2PMC7">
    <property type="interactions" value="143"/>
</dbReference>